<gene>
    <name evidence="2" type="primary">LOC118280895</name>
</gene>
<name>A0A9R0E0F6_SPOFR</name>
<organism evidence="1 2">
    <name type="scientific">Spodoptera frugiperda</name>
    <name type="common">Fall armyworm</name>
    <dbReference type="NCBI Taxonomy" id="7108"/>
    <lineage>
        <taxon>Eukaryota</taxon>
        <taxon>Metazoa</taxon>
        <taxon>Ecdysozoa</taxon>
        <taxon>Arthropoda</taxon>
        <taxon>Hexapoda</taxon>
        <taxon>Insecta</taxon>
        <taxon>Pterygota</taxon>
        <taxon>Neoptera</taxon>
        <taxon>Endopterygota</taxon>
        <taxon>Lepidoptera</taxon>
        <taxon>Glossata</taxon>
        <taxon>Ditrysia</taxon>
        <taxon>Noctuoidea</taxon>
        <taxon>Noctuidae</taxon>
        <taxon>Amphipyrinae</taxon>
        <taxon>Spodoptera</taxon>
    </lineage>
</organism>
<dbReference type="Proteomes" id="UP000829999">
    <property type="component" value="Chromosome 19"/>
</dbReference>
<sequence length="151" mass="16908">MVSESSVKLSFSRQQYAEIDFGLFIPQWYGDYFMILENDDGSEERFRALTIKGAVSGIEISRLRQSVDLGGKLEKTLTYTCKVECELTDIVCKGDSAIPKGHIALIPSSKSININFPVFEEEDACVYLGTFRSEGKMYNKIVAVLESKSLL</sequence>
<dbReference type="OrthoDB" id="7487078at2759"/>
<reference evidence="2" key="1">
    <citation type="submission" date="2025-08" db="UniProtKB">
        <authorList>
            <consortium name="RefSeq"/>
        </authorList>
    </citation>
    <scope>IDENTIFICATION</scope>
    <source>
        <tissue evidence="2">Whole larval tissue</tissue>
    </source>
</reference>
<accession>A0A9R0E0F6</accession>
<dbReference type="GeneID" id="118280895"/>
<proteinExistence type="predicted"/>
<evidence type="ECO:0000313" key="2">
    <source>
        <dbReference type="RefSeq" id="XP_050556578.1"/>
    </source>
</evidence>
<dbReference type="RefSeq" id="XP_050556578.1">
    <property type="nucleotide sequence ID" value="XM_050700621.1"/>
</dbReference>
<evidence type="ECO:0000313" key="1">
    <source>
        <dbReference type="Proteomes" id="UP000829999"/>
    </source>
</evidence>
<dbReference type="AlphaFoldDB" id="A0A9R0E0F6"/>
<protein>
    <submittedName>
        <fullName evidence="2">Uncharacterized protein LOC118280895</fullName>
    </submittedName>
</protein>
<keyword evidence="1" id="KW-1185">Reference proteome</keyword>